<evidence type="ECO:0000256" key="1">
    <source>
        <dbReference type="ARBA" id="ARBA00022630"/>
    </source>
</evidence>
<protein>
    <recommendedName>
        <fullName evidence="6">Thiol-specific monooxygenase</fullName>
    </recommendedName>
</protein>
<organism evidence="4 5">
    <name type="scientific">Pichia kudriavzevii</name>
    <name type="common">Yeast</name>
    <name type="synonym">Issatchenkia orientalis</name>
    <dbReference type="NCBI Taxonomy" id="4909"/>
    <lineage>
        <taxon>Eukaryota</taxon>
        <taxon>Fungi</taxon>
        <taxon>Dikarya</taxon>
        <taxon>Ascomycota</taxon>
        <taxon>Saccharomycotina</taxon>
        <taxon>Pichiomycetes</taxon>
        <taxon>Pichiales</taxon>
        <taxon>Pichiaceae</taxon>
        <taxon>Pichia</taxon>
    </lineage>
</organism>
<evidence type="ECO:0000256" key="2">
    <source>
        <dbReference type="ARBA" id="ARBA00022827"/>
    </source>
</evidence>
<keyword evidence="2" id="KW-0274">FAD</keyword>
<dbReference type="GO" id="GO:0050660">
    <property type="term" value="F:flavin adenine dinucleotide binding"/>
    <property type="evidence" value="ECO:0007669"/>
    <property type="project" value="InterPro"/>
</dbReference>
<dbReference type="GO" id="GO:0050661">
    <property type="term" value="F:NADP binding"/>
    <property type="evidence" value="ECO:0007669"/>
    <property type="project" value="InterPro"/>
</dbReference>
<name>A0A099NTT9_PICKU</name>
<evidence type="ECO:0000313" key="5">
    <source>
        <dbReference type="Proteomes" id="UP000029867"/>
    </source>
</evidence>
<keyword evidence="1" id="KW-0285">Flavoprotein</keyword>
<dbReference type="Gene3D" id="3.50.50.60">
    <property type="entry name" value="FAD/NAD(P)-binding domain"/>
    <property type="match status" value="2"/>
</dbReference>
<dbReference type="InterPro" id="IPR036188">
    <property type="entry name" value="FAD/NAD-bd_sf"/>
</dbReference>
<dbReference type="VEuPathDB" id="FungiDB:C5L36_0E05890"/>
<reference evidence="5" key="1">
    <citation type="journal article" date="2014" name="Microb. Cell Fact.">
        <title>Exploiting Issatchenkia orientalis SD108 for succinic acid production.</title>
        <authorList>
            <person name="Xiao H."/>
            <person name="Shao Z."/>
            <person name="Jiang Y."/>
            <person name="Dole S."/>
            <person name="Zhao H."/>
        </authorList>
    </citation>
    <scope>NUCLEOTIDE SEQUENCE [LARGE SCALE GENOMIC DNA]</scope>
    <source>
        <strain evidence="5">SD108</strain>
    </source>
</reference>
<proteinExistence type="predicted"/>
<dbReference type="SUPFAM" id="SSF51905">
    <property type="entry name" value="FAD/NAD(P)-binding domain"/>
    <property type="match status" value="2"/>
</dbReference>
<evidence type="ECO:0000313" key="4">
    <source>
        <dbReference type="EMBL" id="KGK36268.1"/>
    </source>
</evidence>
<dbReference type="PIRSF" id="PIRSF000332">
    <property type="entry name" value="FMO"/>
    <property type="match status" value="1"/>
</dbReference>
<accession>A0A099NTT9</accession>
<dbReference type="AlphaFoldDB" id="A0A099NTT9"/>
<dbReference type="eggNOG" id="KOG1399">
    <property type="taxonomic scope" value="Eukaryota"/>
</dbReference>
<dbReference type="InterPro" id="IPR050346">
    <property type="entry name" value="FMO-like"/>
</dbReference>
<gene>
    <name evidence="4" type="ORF">JL09_g4583</name>
</gene>
<evidence type="ECO:0000256" key="3">
    <source>
        <dbReference type="ARBA" id="ARBA00023002"/>
    </source>
</evidence>
<dbReference type="Proteomes" id="UP000029867">
    <property type="component" value="Unassembled WGS sequence"/>
</dbReference>
<keyword evidence="3" id="KW-0560">Oxidoreductase</keyword>
<dbReference type="InterPro" id="IPR000960">
    <property type="entry name" value="Flavin_mOase"/>
</dbReference>
<dbReference type="Pfam" id="PF13738">
    <property type="entry name" value="Pyr_redox_3"/>
    <property type="match status" value="1"/>
</dbReference>
<dbReference type="HOGENOM" id="CLU_006909_5_3_1"/>
<dbReference type="EMBL" id="JQFK01000092">
    <property type="protein sequence ID" value="KGK36268.1"/>
    <property type="molecule type" value="Genomic_DNA"/>
</dbReference>
<sequence length="537" mass="60645">MTRVNSIKKIAIIGAGPGGLTTLNELLHTASDGSSTIVSPTSNGILPANPAFEEITVFEQNDSIGGVWNYTKDTDPAFPEDASDYSKPQSLRPHLVDLTDDKVESATLEKPVKIPLNENFDKRWNNSAVYDNLFTNIPNFLMRFSTSFGEPLKIDKNSSVYTPFATHQNVFRYIADYVKRYDLGKHIRFNSTVEKLYKKGDKWYISVLKFDPKDNSGIVYTETFDAVVISTGRFNFPFYPKIEGLQAFHRQNPNVLMHAKSFRSSAGLRNKKVLIVGNNISGIDLSQYLIPIAELHISSNSKHASNNAESGELEKQKQDWVEKVFADDAIRWIKHGRISKIAGTTVEFEDGTSESDFDKIIFCTGYHLSYPFLDIPENRDRHYISLSSGFSGNPNYALTKVDNLYLYTFTIEDPTLCHTGLVQNPLFFLTSEANAVAIAGIWSGASKLPSVEMQKKFLEDRIEGKKWGFQTYTESSIRDFIGQCYDLAPKNRFNFLPYVNEGDVEKAHRVLPDLFYKFATGDLNQFDPSIRYAESTL</sequence>
<evidence type="ECO:0008006" key="6">
    <source>
        <dbReference type="Google" id="ProtNLM"/>
    </source>
</evidence>
<comment type="caution">
    <text evidence="4">The sequence shown here is derived from an EMBL/GenBank/DDBJ whole genome shotgun (WGS) entry which is preliminary data.</text>
</comment>
<dbReference type="PANTHER" id="PTHR23023">
    <property type="entry name" value="DIMETHYLANILINE MONOOXYGENASE"/>
    <property type="match status" value="1"/>
</dbReference>
<dbReference type="GO" id="GO:0016491">
    <property type="term" value="F:oxidoreductase activity"/>
    <property type="evidence" value="ECO:0007669"/>
    <property type="project" value="UniProtKB-KW"/>
</dbReference>